<dbReference type="RefSeq" id="WP_379692138.1">
    <property type="nucleotide sequence ID" value="NZ_JBHSXH010000004.1"/>
</dbReference>
<evidence type="ECO:0000313" key="10">
    <source>
        <dbReference type="EMBL" id="MFC6823689.1"/>
    </source>
</evidence>
<feature type="domain" description="Carbohydrate kinase FGGY N-terminal" evidence="8">
    <location>
        <begin position="5"/>
        <end position="242"/>
    </location>
</feature>
<comment type="caution">
    <text evidence="10">The sequence shown here is derived from an EMBL/GenBank/DDBJ whole genome shotgun (WGS) entry which is preliminary data.</text>
</comment>
<keyword evidence="4" id="KW-0418">Kinase</keyword>
<comment type="similarity">
    <text evidence="1">Belongs to the FGGY kinase family.</text>
</comment>
<dbReference type="GO" id="GO:0005524">
    <property type="term" value="F:ATP binding"/>
    <property type="evidence" value="ECO:0007669"/>
    <property type="project" value="UniProtKB-KW"/>
</dbReference>
<name>A0ABD5TT41_9EURY</name>
<feature type="domain" description="Carbohydrate kinase FGGY C-terminal" evidence="9">
    <location>
        <begin position="252"/>
        <end position="441"/>
    </location>
</feature>
<evidence type="ECO:0000256" key="4">
    <source>
        <dbReference type="ARBA" id="ARBA00022777"/>
    </source>
</evidence>
<dbReference type="InterPro" id="IPR018485">
    <property type="entry name" value="FGGY_C"/>
</dbReference>
<proteinExistence type="inferred from homology"/>
<gene>
    <name evidence="10" type="ORF">ACFQEV_01530</name>
</gene>
<accession>A0ABD5TT41</accession>
<evidence type="ECO:0000256" key="3">
    <source>
        <dbReference type="ARBA" id="ARBA00022741"/>
    </source>
</evidence>
<sequence length="486" mass="52497">MEHVAIDIGASGGTVYLGTVTPESFEVREVHQFDNRPVERGGRYVWDLDALRDRMVAGIRAAAERGDDVDTVGIDAWGLDFGLLSDGEVLRDPISYRDPAATATRESLFEAVDERRVFEATGVTNWNTPNTLWQLHTLAHEEPELLDRADGLLMMPQLLTALLGGRPCGEVTVASTTQMVDPREREWATDLLEELSLPTDILPTLDEPGRRLGSLADDVSRELPCDPELVAPASHDTASAVAGLPLTDDAAFLSTGSWFILGVEREEPVRTDAAFERALSNELGADGTVRLLTNVNGFFLLEECREAWRDAGVPADYETLLSAAREAPARASFVDPDADSFGIDEPMPDQIRAFCERTDQPVPAGRGEVVRCLLDSLVTKTALALDELASVADGPIPQINLGGGGVRNELFCQLLADATGRPVVAGPTEATAVGNLLTQAVGVGTLPDVETGRRLVAEEFETTTYEPATTDGWDRAKSRITEFETG</sequence>
<evidence type="ECO:0000256" key="5">
    <source>
        <dbReference type="ARBA" id="ARBA00022840"/>
    </source>
</evidence>
<dbReference type="PANTHER" id="PTHR10196:SF93">
    <property type="entry name" value="L-RHAMNULOKINASE"/>
    <property type="match status" value="1"/>
</dbReference>
<dbReference type="InterPro" id="IPR013449">
    <property type="entry name" value="Rhamnulokinase"/>
</dbReference>
<keyword evidence="3" id="KW-0547">Nucleotide-binding</keyword>
<dbReference type="AlphaFoldDB" id="A0ABD5TT41"/>
<keyword evidence="7" id="KW-0684">Rhamnose metabolism</keyword>
<dbReference type="PANTHER" id="PTHR10196">
    <property type="entry name" value="SUGAR KINASE"/>
    <property type="match status" value="1"/>
</dbReference>
<reference evidence="10 11" key="1">
    <citation type="journal article" date="2019" name="Int. J. Syst. Evol. Microbiol.">
        <title>The Global Catalogue of Microorganisms (GCM) 10K type strain sequencing project: providing services to taxonomists for standard genome sequencing and annotation.</title>
        <authorList>
            <consortium name="The Broad Institute Genomics Platform"/>
            <consortium name="The Broad Institute Genome Sequencing Center for Infectious Disease"/>
            <person name="Wu L."/>
            <person name="Ma J."/>
        </authorList>
    </citation>
    <scope>NUCLEOTIDE SEQUENCE [LARGE SCALE GENOMIC DNA]</scope>
    <source>
        <strain evidence="10 11">YIM 94188</strain>
    </source>
</reference>
<keyword evidence="11" id="KW-1185">Reference proteome</keyword>
<protein>
    <submittedName>
        <fullName evidence="10">Rhamnulokinase family protein</fullName>
        <ecNumber evidence="10">2.7.1.-</ecNumber>
    </submittedName>
</protein>
<evidence type="ECO:0000259" key="9">
    <source>
        <dbReference type="Pfam" id="PF02782"/>
    </source>
</evidence>
<evidence type="ECO:0000256" key="2">
    <source>
        <dbReference type="ARBA" id="ARBA00022679"/>
    </source>
</evidence>
<dbReference type="InterPro" id="IPR043129">
    <property type="entry name" value="ATPase_NBD"/>
</dbReference>
<evidence type="ECO:0000256" key="6">
    <source>
        <dbReference type="ARBA" id="ARBA00023157"/>
    </source>
</evidence>
<dbReference type="Pfam" id="PF00370">
    <property type="entry name" value="FGGY_N"/>
    <property type="match status" value="1"/>
</dbReference>
<dbReference type="CDD" id="cd07771">
    <property type="entry name" value="ASKHA_NBD_FGGY_RhaB-like"/>
    <property type="match status" value="1"/>
</dbReference>
<dbReference type="EC" id="2.7.1.-" evidence="10"/>
<evidence type="ECO:0000256" key="1">
    <source>
        <dbReference type="ARBA" id="ARBA00009156"/>
    </source>
</evidence>
<dbReference type="Gene3D" id="3.30.420.40">
    <property type="match status" value="2"/>
</dbReference>
<dbReference type="Pfam" id="PF02782">
    <property type="entry name" value="FGGY_C"/>
    <property type="match status" value="1"/>
</dbReference>
<dbReference type="SUPFAM" id="SSF53067">
    <property type="entry name" value="Actin-like ATPase domain"/>
    <property type="match status" value="2"/>
</dbReference>
<keyword evidence="5" id="KW-0067">ATP-binding</keyword>
<dbReference type="InterPro" id="IPR018484">
    <property type="entry name" value="FGGY_N"/>
</dbReference>
<evidence type="ECO:0000259" key="8">
    <source>
        <dbReference type="Pfam" id="PF00370"/>
    </source>
</evidence>
<keyword evidence="2 10" id="KW-0808">Transferase</keyword>
<dbReference type="EMBL" id="JBHSXH010000004">
    <property type="protein sequence ID" value="MFC6823689.1"/>
    <property type="molecule type" value="Genomic_DNA"/>
</dbReference>
<evidence type="ECO:0000256" key="7">
    <source>
        <dbReference type="ARBA" id="ARBA00023308"/>
    </source>
</evidence>
<organism evidence="10 11">
    <name type="scientific">Halopelagius fulvigenes</name>
    <dbReference type="NCBI Taxonomy" id="1198324"/>
    <lineage>
        <taxon>Archaea</taxon>
        <taxon>Methanobacteriati</taxon>
        <taxon>Methanobacteriota</taxon>
        <taxon>Stenosarchaea group</taxon>
        <taxon>Halobacteria</taxon>
        <taxon>Halobacteriales</taxon>
        <taxon>Haloferacaceae</taxon>
    </lineage>
</organism>
<dbReference type="GO" id="GO:0016301">
    <property type="term" value="F:kinase activity"/>
    <property type="evidence" value="ECO:0007669"/>
    <property type="project" value="UniProtKB-KW"/>
</dbReference>
<dbReference type="Proteomes" id="UP001596408">
    <property type="component" value="Unassembled WGS sequence"/>
</dbReference>
<keyword evidence="6" id="KW-1015">Disulfide bond</keyword>
<evidence type="ECO:0000313" key="11">
    <source>
        <dbReference type="Proteomes" id="UP001596408"/>
    </source>
</evidence>